<keyword evidence="5 8" id="KW-1133">Transmembrane helix</keyword>
<dbReference type="GO" id="GO:0071555">
    <property type="term" value="P:cell wall organization"/>
    <property type="evidence" value="ECO:0007669"/>
    <property type="project" value="TreeGrafter"/>
</dbReference>
<evidence type="ECO:0000256" key="6">
    <source>
        <dbReference type="ARBA" id="ARBA00023136"/>
    </source>
</evidence>
<dbReference type="GO" id="GO:0044038">
    <property type="term" value="P:cell wall macromolecule biosynthetic process"/>
    <property type="evidence" value="ECO:0007669"/>
    <property type="project" value="TreeGrafter"/>
</dbReference>
<dbReference type="GO" id="GO:0016780">
    <property type="term" value="F:phosphotransferase activity, for other substituted phosphate groups"/>
    <property type="evidence" value="ECO:0007669"/>
    <property type="project" value="InterPro"/>
</dbReference>
<dbReference type="PANTHER" id="PTHR22926">
    <property type="entry name" value="PHOSPHO-N-ACETYLMURAMOYL-PENTAPEPTIDE-TRANSFERASE"/>
    <property type="match status" value="1"/>
</dbReference>
<evidence type="ECO:0000256" key="8">
    <source>
        <dbReference type="SAM" id="Phobius"/>
    </source>
</evidence>
<keyword evidence="6 8" id="KW-0472">Membrane</keyword>
<dbReference type="GO" id="GO:0005886">
    <property type="term" value="C:plasma membrane"/>
    <property type="evidence" value="ECO:0007669"/>
    <property type="project" value="UniProtKB-SubCell"/>
</dbReference>
<reference evidence="9 10" key="1">
    <citation type="submission" date="2020-05" db="EMBL/GenBank/DDBJ databases">
        <title>Parvularcula mediterraneae sp. nov., isolated from polypropylene straw from shallow seawater of the seashore of Laganas in Zakynthos island, Greece.</title>
        <authorList>
            <person name="Szabo I."/>
            <person name="Al-Omari J."/>
            <person name="Rado J."/>
            <person name="Szerdahelyi G.S."/>
        </authorList>
    </citation>
    <scope>NUCLEOTIDE SEQUENCE [LARGE SCALE GENOMIC DNA]</scope>
    <source>
        <strain evidence="9 10">ZS-1/3</strain>
    </source>
</reference>
<feature type="transmembrane region" description="Helical" evidence="8">
    <location>
        <begin position="105"/>
        <end position="123"/>
    </location>
</feature>
<dbReference type="AlphaFoldDB" id="A0A7Y3RKF7"/>
<dbReference type="GO" id="GO:0009103">
    <property type="term" value="P:lipopolysaccharide biosynthetic process"/>
    <property type="evidence" value="ECO:0007669"/>
    <property type="project" value="TreeGrafter"/>
</dbReference>
<feature type="transmembrane region" description="Helical" evidence="8">
    <location>
        <begin position="76"/>
        <end position="93"/>
    </location>
</feature>
<keyword evidence="7" id="KW-0460">Magnesium</keyword>
<name>A0A7Y3RKF7_9PROT</name>
<comment type="subcellular location">
    <subcellularLocation>
        <location evidence="1">Cell membrane</location>
        <topology evidence="1">Multi-pass membrane protein</topology>
    </subcellularLocation>
</comment>
<dbReference type="GO" id="GO:0046872">
    <property type="term" value="F:metal ion binding"/>
    <property type="evidence" value="ECO:0007669"/>
    <property type="project" value="UniProtKB-KW"/>
</dbReference>
<evidence type="ECO:0000256" key="3">
    <source>
        <dbReference type="ARBA" id="ARBA00022679"/>
    </source>
</evidence>
<dbReference type="PANTHER" id="PTHR22926:SF3">
    <property type="entry name" value="UNDECAPRENYL-PHOSPHATE ALPHA-N-ACETYLGLUCOSAMINYL 1-PHOSPHATE TRANSFERASE"/>
    <property type="match status" value="1"/>
</dbReference>
<comment type="caution">
    <text evidence="9">The sequence shown here is derived from an EMBL/GenBank/DDBJ whole genome shotgun (WGS) entry which is preliminary data.</text>
</comment>
<evidence type="ECO:0000256" key="5">
    <source>
        <dbReference type="ARBA" id="ARBA00022989"/>
    </source>
</evidence>
<dbReference type="EMBL" id="JABFCX010000002">
    <property type="protein sequence ID" value="NNU15027.1"/>
    <property type="molecule type" value="Genomic_DNA"/>
</dbReference>
<dbReference type="InterPro" id="IPR000715">
    <property type="entry name" value="Glycosyl_transferase_4"/>
</dbReference>
<sequence>MPLTDEIIFGFAAAVMAGLIANALCLTAIRSQLALDPVSDRSNHKTPVPRLGGMAVVAGILAGGAVLFFAGTLSPQGAALILLAMAAGGIGLLDDFFGMSAQLKMLLLAAVAFAGAVFVGPITEFPVPLIGWVDLPMPLGILLAAFWLLSIINTVNFMDGLNGLVGTTAIVILAGASLMWSAASWPLLTVQVALLGFLFCNVFAGRIFLGDAGSLAIGTLIGAAPLLAGEGTRGFWIVPLVALPLIMDVAVTLVRRAARGERLSEAHREHFYQHLKASGWSHQATALAVVAAGLVAALVARLIWQVCVEMPSVYWLSALFIALLWAVIIGGMLMIKRSSQELEGTFR</sequence>
<evidence type="ECO:0000256" key="4">
    <source>
        <dbReference type="ARBA" id="ARBA00022692"/>
    </source>
</evidence>
<dbReference type="RefSeq" id="WP_173196165.1">
    <property type="nucleotide sequence ID" value="NZ_JABFCX010000002.1"/>
</dbReference>
<gene>
    <name evidence="9" type="ORF">HK107_01645</name>
</gene>
<keyword evidence="3" id="KW-0808">Transferase</keyword>
<feature type="transmembrane region" description="Helical" evidence="8">
    <location>
        <begin position="208"/>
        <end position="228"/>
    </location>
</feature>
<feature type="transmembrane region" description="Helical" evidence="8">
    <location>
        <begin position="185"/>
        <end position="203"/>
    </location>
</feature>
<feature type="transmembrane region" description="Helical" evidence="8">
    <location>
        <begin position="6"/>
        <end position="29"/>
    </location>
</feature>
<organism evidence="9 10">
    <name type="scientific">Parvularcula mediterranea</name>
    <dbReference type="NCBI Taxonomy" id="2732508"/>
    <lineage>
        <taxon>Bacteria</taxon>
        <taxon>Pseudomonadati</taxon>
        <taxon>Pseudomonadota</taxon>
        <taxon>Alphaproteobacteria</taxon>
        <taxon>Parvularculales</taxon>
        <taxon>Parvularculaceae</taxon>
        <taxon>Parvularcula</taxon>
    </lineage>
</organism>
<keyword evidence="4 8" id="KW-0812">Transmembrane</keyword>
<keyword evidence="2" id="KW-1003">Cell membrane</keyword>
<feature type="transmembrane region" description="Helical" evidence="8">
    <location>
        <begin position="50"/>
        <end position="70"/>
    </location>
</feature>
<evidence type="ECO:0000313" key="9">
    <source>
        <dbReference type="EMBL" id="NNU15027.1"/>
    </source>
</evidence>
<keyword evidence="10" id="KW-1185">Reference proteome</keyword>
<feature type="transmembrane region" description="Helical" evidence="8">
    <location>
        <begin position="284"/>
        <end position="306"/>
    </location>
</feature>
<feature type="transmembrane region" description="Helical" evidence="8">
    <location>
        <begin position="161"/>
        <end position="179"/>
    </location>
</feature>
<accession>A0A7Y3RKF7</accession>
<evidence type="ECO:0000256" key="1">
    <source>
        <dbReference type="ARBA" id="ARBA00004651"/>
    </source>
</evidence>
<feature type="transmembrane region" description="Helical" evidence="8">
    <location>
        <begin position="312"/>
        <end position="335"/>
    </location>
</feature>
<feature type="binding site" evidence="7">
    <location>
        <position position="211"/>
    </location>
    <ligand>
        <name>Mg(2+)</name>
        <dbReference type="ChEBI" id="CHEBI:18420"/>
    </ligand>
</feature>
<evidence type="ECO:0000256" key="2">
    <source>
        <dbReference type="ARBA" id="ARBA00022475"/>
    </source>
</evidence>
<feature type="transmembrane region" description="Helical" evidence="8">
    <location>
        <begin position="129"/>
        <end position="149"/>
    </location>
</feature>
<protein>
    <submittedName>
        <fullName evidence="9">Uncharacterized protein</fullName>
    </submittedName>
</protein>
<dbReference type="Proteomes" id="UP000536835">
    <property type="component" value="Unassembled WGS sequence"/>
</dbReference>
<evidence type="ECO:0000256" key="7">
    <source>
        <dbReference type="PIRSR" id="PIRSR600715-1"/>
    </source>
</evidence>
<comment type="cofactor">
    <cofactor evidence="7">
        <name>Mg(2+)</name>
        <dbReference type="ChEBI" id="CHEBI:18420"/>
    </cofactor>
</comment>
<dbReference type="Pfam" id="PF00953">
    <property type="entry name" value="Glycos_transf_4"/>
    <property type="match status" value="1"/>
</dbReference>
<keyword evidence="7" id="KW-0479">Metal-binding</keyword>
<proteinExistence type="predicted"/>
<evidence type="ECO:0000313" key="10">
    <source>
        <dbReference type="Proteomes" id="UP000536835"/>
    </source>
</evidence>
<feature type="binding site" evidence="7">
    <location>
        <position position="156"/>
    </location>
    <ligand>
        <name>Mg(2+)</name>
        <dbReference type="ChEBI" id="CHEBI:18420"/>
    </ligand>
</feature>